<dbReference type="FunCoup" id="A5DUU4">
    <property type="interactions" value="811"/>
</dbReference>
<comment type="catalytic activity">
    <reaction evidence="6">
        <text>[phosphatase 2A protein]-C-terminal L-leucine methyl ester + H2O = [phosphatase 2A protein]-C-terminal L-leucine + methanol + H(+)</text>
        <dbReference type="Rhea" id="RHEA:48548"/>
        <dbReference type="Rhea" id="RHEA-COMP:12134"/>
        <dbReference type="Rhea" id="RHEA-COMP:12135"/>
        <dbReference type="ChEBI" id="CHEBI:15377"/>
        <dbReference type="ChEBI" id="CHEBI:15378"/>
        <dbReference type="ChEBI" id="CHEBI:17790"/>
        <dbReference type="ChEBI" id="CHEBI:90516"/>
        <dbReference type="ChEBI" id="CHEBI:90517"/>
        <dbReference type="EC" id="3.1.1.89"/>
    </reaction>
</comment>
<dbReference type="InterPro" id="IPR029058">
    <property type="entry name" value="AB_hydrolase_fold"/>
</dbReference>
<dbReference type="GO" id="GO:0051723">
    <property type="term" value="F:protein methylesterase activity"/>
    <property type="evidence" value="ECO:0007669"/>
    <property type="project" value="UniProtKB-EC"/>
</dbReference>
<dbReference type="eggNOG" id="KOG2564">
    <property type="taxonomic scope" value="Eukaryota"/>
</dbReference>
<dbReference type="VEuPathDB" id="FungiDB:LELG_01130"/>
<accession>A5DUU4</accession>
<reference evidence="8 9" key="1">
    <citation type="journal article" date="2009" name="Nature">
        <title>Evolution of pathogenicity and sexual reproduction in eight Candida genomes.</title>
        <authorList>
            <person name="Butler G."/>
            <person name="Rasmussen M.D."/>
            <person name="Lin M.F."/>
            <person name="Santos M.A."/>
            <person name="Sakthikumar S."/>
            <person name="Munro C.A."/>
            <person name="Rheinbay E."/>
            <person name="Grabherr M."/>
            <person name="Forche A."/>
            <person name="Reedy J.L."/>
            <person name="Agrafioti I."/>
            <person name="Arnaud M.B."/>
            <person name="Bates S."/>
            <person name="Brown A.J."/>
            <person name="Brunke S."/>
            <person name="Costanzo M.C."/>
            <person name="Fitzpatrick D.A."/>
            <person name="de Groot P.W."/>
            <person name="Harris D."/>
            <person name="Hoyer L.L."/>
            <person name="Hube B."/>
            <person name="Klis F.M."/>
            <person name="Kodira C."/>
            <person name="Lennard N."/>
            <person name="Logue M.E."/>
            <person name="Martin R."/>
            <person name="Neiman A.M."/>
            <person name="Nikolaou E."/>
            <person name="Quail M.A."/>
            <person name="Quinn J."/>
            <person name="Santos M.C."/>
            <person name="Schmitzberger F.F."/>
            <person name="Sherlock G."/>
            <person name="Shah P."/>
            <person name="Silverstein K.A."/>
            <person name="Skrzypek M.S."/>
            <person name="Soll D."/>
            <person name="Staggs R."/>
            <person name="Stansfield I."/>
            <person name="Stumpf M.P."/>
            <person name="Sudbery P.E."/>
            <person name="Srikantha T."/>
            <person name="Zeng Q."/>
            <person name="Berman J."/>
            <person name="Berriman M."/>
            <person name="Heitman J."/>
            <person name="Gow N.A."/>
            <person name="Lorenz M.C."/>
            <person name="Birren B.W."/>
            <person name="Kellis M."/>
            <person name="Cuomo C.A."/>
        </authorList>
    </citation>
    <scope>NUCLEOTIDE SEQUENCE [LARGE SCALE GENOMIC DNA]</scope>
    <source>
        <strain evidence="9">ATCC 11503 / BCRC 21390 / CBS 2605 / JCM 1781 / NBRC 1676 / NRRL YB-4239</strain>
    </source>
</reference>
<sequence>MSDLHKAFLRKIREKEATLGLGLLADEGTNGIPKEANIFSLKDHTEENIGLGLHRNRRLGISNNNNGNNCKGKAEDIEIISRYKEVKESFFEHEIIYKNNRQFKIYQRIAKNPKVLLFCHHGAGSSSMTFAQLAQYITKGKNDKNHFNSSTNANNKDENNDEDDTISLFLFDMRGHGDSLPQIDYSLISLVLDARELLEEALVRNNFQSVFLLGHSLGGAVLAKLARSFPNADFIKGLVLLDIVEETAVTSLNNMPKFLDRIPPSFPSISMAVDWHLQSLLHNKDSAKISVPDLLHLDSLTWKADLKSTAPFWQTWFLNLSQNFLDFSGAKLLILSTHETLDKPLMIGQMQGKYQLVVFGHKSDVGHFVHEDVPQQVATCIIDYIRKTVEPEKFMAQEMGFVPKWGGNINQ</sequence>
<dbReference type="InterPro" id="IPR000073">
    <property type="entry name" value="AB_hydrolase_1"/>
</dbReference>
<dbReference type="SUPFAM" id="SSF53474">
    <property type="entry name" value="alpha/beta-Hydrolases"/>
    <property type="match status" value="1"/>
</dbReference>
<name>A5DUU4_LODEL</name>
<dbReference type="Pfam" id="PF12697">
    <property type="entry name" value="Abhydrolase_6"/>
    <property type="match status" value="1"/>
</dbReference>
<protein>
    <recommendedName>
        <fullName evidence="3">Protein phosphatase methylesterase 1</fullName>
        <ecNumber evidence="2">3.1.1.89</ecNumber>
    </recommendedName>
</protein>
<evidence type="ECO:0000256" key="1">
    <source>
        <dbReference type="ARBA" id="ARBA00008645"/>
    </source>
</evidence>
<keyword evidence="9" id="KW-1185">Reference proteome</keyword>
<feature type="domain" description="AB hydrolase-1" evidence="7">
    <location>
        <begin position="118"/>
        <end position="378"/>
    </location>
</feature>
<dbReference type="EMBL" id="CH981524">
    <property type="protein sequence ID" value="EDK42952.1"/>
    <property type="molecule type" value="Genomic_DNA"/>
</dbReference>
<evidence type="ECO:0000256" key="2">
    <source>
        <dbReference type="ARBA" id="ARBA00013111"/>
    </source>
</evidence>
<dbReference type="KEGG" id="lel:PVL30_001095"/>
<dbReference type="Gene3D" id="3.40.50.1820">
    <property type="entry name" value="alpha/beta hydrolase"/>
    <property type="match status" value="1"/>
</dbReference>
<dbReference type="EC" id="3.1.1.89" evidence="2"/>
<evidence type="ECO:0000256" key="4">
    <source>
        <dbReference type="ARBA" id="ARBA00022487"/>
    </source>
</evidence>
<dbReference type="GeneID" id="5235478"/>
<dbReference type="ESTHER" id="lodel-a5duu4">
    <property type="family name" value="PPase_methylesterase_euk"/>
</dbReference>
<dbReference type="HOGENOM" id="CLU_024818_3_1_1"/>
<evidence type="ECO:0000256" key="3">
    <source>
        <dbReference type="ARBA" id="ARBA00020672"/>
    </source>
</evidence>
<gene>
    <name evidence="8" type="ORF">LELG_01130</name>
</gene>
<keyword evidence="4" id="KW-0719">Serine esterase</keyword>
<evidence type="ECO:0000259" key="7">
    <source>
        <dbReference type="Pfam" id="PF12697"/>
    </source>
</evidence>
<keyword evidence="5" id="KW-0378">Hydrolase</keyword>
<proteinExistence type="inferred from homology"/>
<dbReference type="InParanoid" id="A5DUU4"/>
<evidence type="ECO:0000256" key="6">
    <source>
        <dbReference type="ARBA" id="ARBA00049203"/>
    </source>
</evidence>
<dbReference type="AlphaFoldDB" id="A5DUU4"/>
<evidence type="ECO:0000313" key="8">
    <source>
        <dbReference type="EMBL" id="EDK42952.1"/>
    </source>
</evidence>
<organism evidence="8 9">
    <name type="scientific">Lodderomyces elongisporus (strain ATCC 11503 / CBS 2605 / JCM 1781 / NBRC 1676 / NRRL YB-4239)</name>
    <name type="common">Yeast</name>
    <name type="synonym">Saccharomyces elongisporus</name>
    <dbReference type="NCBI Taxonomy" id="379508"/>
    <lineage>
        <taxon>Eukaryota</taxon>
        <taxon>Fungi</taxon>
        <taxon>Dikarya</taxon>
        <taxon>Ascomycota</taxon>
        <taxon>Saccharomycotina</taxon>
        <taxon>Pichiomycetes</taxon>
        <taxon>Debaryomycetaceae</taxon>
        <taxon>Candida/Lodderomyces clade</taxon>
        <taxon>Lodderomyces</taxon>
    </lineage>
</organism>
<dbReference type="PANTHER" id="PTHR14189:SF0">
    <property type="entry name" value="PROTEIN PHOSPHATASE METHYLESTERASE 1"/>
    <property type="match status" value="1"/>
</dbReference>
<dbReference type="InterPro" id="IPR016812">
    <property type="entry name" value="PPase_methylesterase_euk"/>
</dbReference>
<evidence type="ECO:0000313" key="9">
    <source>
        <dbReference type="Proteomes" id="UP000001996"/>
    </source>
</evidence>
<dbReference type="PANTHER" id="PTHR14189">
    <property type="entry name" value="PROTEIN PHOSPHATASE METHYLESTERASE-1 RELATED"/>
    <property type="match status" value="1"/>
</dbReference>
<evidence type="ECO:0000256" key="5">
    <source>
        <dbReference type="ARBA" id="ARBA00022801"/>
    </source>
</evidence>
<dbReference type="Proteomes" id="UP000001996">
    <property type="component" value="Unassembled WGS sequence"/>
</dbReference>
<dbReference type="OMA" id="QGKFQTC"/>
<dbReference type="STRING" id="379508.A5DUU4"/>
<comment type="similarity">
    <text evidence="1">Belongs to the AB hydrolase superfamily.</text>
</comment>
<dbReference type="OrthoDB" id="194865at2759"/>